<gene>
    <name evidence="6" type="primary">LOC102803758</name>
</gene>
<dbReference type="SMART" id="SM00364">
    <property type="entry name" value="LRR_BAC"/>
    <property type="match status" value="4"/>
</dbReference>
<dbReference type="Pfam" id="PF00531">
    <property type="entry name" value="Death"/>
    <property type="match status" value="1"/>
</dbReference>
<dbReference type="InterPro" id="IPR011029">
    <property type="entry name" value="DEATH-like_dom_sf"/>
</dbReference>
<feature type="domain" description="ZU5" evidence="4">
    <location>
        <begin position="296"/>
        <end position="437"/>
    </location>
</feature>
<dbReference type="RefSeq" id="XP_006816025.1">
    <property type="nucleotide sequence ID" value="XM_006815962.1"/>
</dbReference>
<evidence type="ECO:0000313" key="5">
    <source>
        <dbReference type="Proteomes" id="UP000694865"/>
    </source>
</evidence>
<dbReference type="Gene3D" id="2.60.220.30">
    <property type="match status" value="2"/>
</dbReference>
<dbReference type="PROSITE" id="PS50017">
    <property type="entry name" value="DEATH_DOMAIN"/>
    <property type="match status" value="1"/>
</dbReference>
<dbReference type="InterPro" id="IPR000488">
    <property type="entry name" value="Death_dom"/>
</dbReference>
<evidence type="ECO:0000256" key="1">
    <source>
        <dbReference type="ARBA" id="ARBA00022614"/>
    </source>
</evidence>
<dbReference type="InterPro" id="IPR055414">
    <property type="entry name" value="LRR_R13L4/SHOC2-like"/>
</dbReference>
<keyword evidence="5" id="KW-1185">Reference proteome</keyword>
<dbReference type="CDD" id="cd01670">
    <property type="entry name" value="Death"/>
    <property type="match status" value="1"/>
</dbReference>
<keyword evidence="2" id="KW-0677">Repeat</keyword>
<dbReference type="Pfam" id="PF00791">
    <property type="entry name" value="ZU5"/>
    <property type="match status" value="1"/>
</dbReference>
<dbReference type="PANTHER" id="PTHR48051:SF46">
    <property type="entry name" value="LEUCINE RICH REPEAT-CONTAINING DOMAIN PROTEIN"/>
    <property type="match status" value="1"/>
</dbReference>
<reference evidence="6" key="1">
    <citation type="submission" date="2025-08" db="UniProtKB">
        <authorList>
            <consortium name="RefSeq"/>
        </authorList>
    </citation>
    <scope>IDENTIFICATION</scope>
    <source>
        <tissue evidence="6">Testes</tissue>
    </source>
</reference>
<proteinExistence type="predicted"/>
<name>A0ABM0M7N4_SACKO</name>
<dbReference type="InterPro" id="IPR032675">
    <property type="entry name" value="LRR_dom_sf"/>
</dbReference>
<dbReference type="SMART" id="SM00005">
    <property type="entry name" value="DEATH"/>
    <property type="match status" value="1"/>
</dbReference>
<dbReference type="SUPFAM" id="SSF47986">
    <property type="entry name" value="DEATH domain"/>
    <property type="match status" value="1"/>
</dbReference>
<dbReference type="Gene3D" id="1.10.533.10">
    <property type="entry name" value="Death Domain, Fas"/>
    <property type="match status" value="1"/>
</dbReference>
<evidence type="ECO:0000313" key="6">
    <source>
        <dbReference type="RefSeq" id="XP_006816025.1"/>
    </source>
</evidence>
<dbReference type="InterPro" id="IPR003591">
    <property type="entry name" value="Leu-rich_rpt_typical-subtyp"/>
</dbReference>
<dbReference type="PROSITE" id="PS51450">
    <property type="entry name" value="LRR"/>
    <property type="match status" value="3"/>
</dbReference>
<dbReference type="PROSITE" id="PS51145">
    <property type="entry name" value="ZU5"/>
    <property type="match status" value="1"/>
</dbReference>
<dbReference type="GeneID" id="102803758"/>
<accession>A0ABM0M7N4</accession>
<dbReference type="Pfam" id="PF23598">
    <property type="entry name" value="LRR_14"/>
    <property type="match status" value="1"/>
</dbReference>
<sequence length="737" mass="83521">MDLLQSCDPSIEKLTLSSRKIPPSIAKFHHLRELVLANNRLKTLPKVLAKLQNLKILDVSHNALTKLPSVVCNCLTLHGLSVADNKLKTIPANISRLQQLNHIDVSYNRIKSIPSELWTLRQLKVVNMNNNLISSISPNIRRLCQLYWLGLANNVIQSIPDEIEKKTEKVVIVELDNEKTVSYSIGRGFSLSVPPGSVQSPIHLTITTSHDKSLKKILGDYEMIESDIIEISPNTYEFIQPVTLGFKCQSMNSKSLCIKTIDGRTKWKNVSTKQTTDGVLAQISKCAKFVVLSTPRVQKCNVNDRGGRIVSEITEDVVIDFPPNAVMDDMCLSMTVHIPDPSLTVTHDLCKEDIIFGPIVQINEKNKETIRFEKDVKFSLPVPPSKKRQFQPRTVMVFCDSGDGHWKLVTKQDMVCSEKTTEFNVRHFSGYTSISMPRGSSIPKRQIRKIINKILRMLNVFEVQLILMQKKDNPRMLVLSIVKVDELDRKLNKLKELGYNNSGLPYSKEFEMVNGDKILVDVDEGFKIKSADTLTFTENGLNDYELIVSHRNSRVQCSVIGQLACTYEGKKQQQERTECCGVSISMGETRTMKLSFCLPQNAWVASSTSDVEPMVPLLHMNPRDTDTDDNVFGEAGVEPRNTDESGLTASTDLVSRELPLREWKRFGRLRLGLNDIELDDIARDYCDSVQEQKYQMLYLWTRQVGKDATVCRLYSYLQEHKLRSAAEKLKQFATAKH</sequence>
<evidence type="ECO:0000256" key="2">
    <source>
        <dbReference type="ARBA" id="ARBA00022737"/>
    </source>
</evidence>
<dbReference type="PANTHER" id="PTHR48051">
    <property type="match status" value="1"/>
</dbReference>
<dbReference type="InterPro" id="IPR000906">
    <property type="entry name" value="ZU5_dom"/>
</dbReference>
<protein>
    <submittedName>
        <fullName evidence="6">P53-induced protein with a death domain-like</fullName>
    </submittedName>
</protein>
<dbReference type="Gene3D" id="3.80.10.10">
    <property type="entry name" value="Ribonuclease Inhibitor"/>
    <property type="match status" value="1"/>
</dbReference>
<evidence type="ECO:0000259" key="4">
    <source>
        <dbReference type="PROSITE" id="PS51145"/>
    </source>
</evidence>
<dbReference type="InterPro" id="IPR001611">
    <property type="entry name" value="Leu-rich_rpt"/>
</dbReference>
<dbReference type="Proteomes" id="UP000694865">
    <property type="component" value="Unplaced"/>
</dbReference>
<dbReference type="InterPro" id="IPR050216">
    <property type="entry name" value="LRR_domain-containing"/>
</dbReference>
<dbReference type="SUPFAM" id="SSF52058">
    <property type="entry name" value="L domain-like"/>
    <property type="match status" value="1"/>
</dbReference>
<feature type="domain" description="Death" evidence="3">
    <location>
        <begin position="662"/>
        <end position="733"/>
    </location>
</feature>
<organism evidence="5 6">
    <name type="scientific">Saccoglossus kowalevskii</name>
    <name type="common">Acorn worm</name>
    <dbReference type="NCBI Taxonomy" id="10224"/>
    <lineage>
        <taxon>Eukaryota</taxon>
        <taxon>Metazoa</taxon>
        <taxon>Hemichordata</taxon>
        <taxon>Enteropneusta</taxon>
        <taxon>Harrimaniidae</taxon>
        <taxon>Saccoglossus</taxon>
    </lineage>
</organism>
<keyword evidence="1" id="KW-0433">Leucine-rich repeat</keyword>
<dbReference type="SMART" id="SM00369">
    <property type="entry name" value="LRR_TYP"/>
    <property type="match status" value="5"/>
</dbReference>
<evidence type="ECO:0000259" key="3">
    <source>
        <dbReference type="PROSITE" id="PS50017"/>
    </source>
</evidence>